<dbReference type="EMBL" id="CAJHNH020008323">
    <property type="protein sequence ID" value="CAG5135461.1"/>
    <property type="molecule type" value="Genomic_DNA"/>
</dbReference>
<feature type="non-terminal residue" evidence="7">
    <location>
        <position position="1"/>
    </location>
</feature>
<dbReference type="GO" id="GO:0006032">
    <property type="term" value="P:chitin catabolic process"/>
    <property type="evidence" value="ECO:0007669"/>
    <property type="project" value="TreeGrafter"/>
</dbReference>
<keyword evidence="8" id="KW-1185">Reference proteome</keyword>
<evidence type="ECO:0000256" key="2">
    <source>
        <dbReference type="ARBA" id="ARBA00022801"/>
    </source>
</evidence>
<dbReference type="Proteomes" id="UP000678393">
    <property type="component" value="Unassembled WGS sequence"/>
</dbReference>
<feature type="non-terminal residue" evidence="7">
    <location>
        <position position="771"/>
    </location>
</feature>
<organism evidence="7 8">
    <name type="scientific">Candidula unifasciata</name>
    <dbReference type="NCBI Taxonomy" id="100452"/>
    <lineage>
        <taxon>Eukaryota</taxon>
        <taxon>Metazoa</taxon>
        <taxon>Spiralia</taxon>
        <taxon>Lophotrochozoa</taxon>
        <taxon>Mollusca</taxon>
        <taxon>Gastropoda</taxon>
        <taxon>Heterobranchia</taxon>
        <taxon>Euthyneura</taxon>
        <taxon>Panpulmonata</taxon>
        <taxon>Eupulmonata</taxon>
        <taxon>Stylommatophora</taxon>
        <taxon>Helicina</taxon>
        <taxon>Helicoidea</taxon>
        <taxon>Geomitridae</taxon>
        <taxon>Candidula</taxon>
    </lineage>
</organism>
<evidence type="ECO:0000256" key="4">
    <source>
        <dbReference type="ARBA" id="ARBA00023295"/>
    </source>
</evidence>
<dbReference type="InterPro" id="IPR001223">
    <property type="entry name" value="Glyco_hydro18_cat"/>
</dbReference>
<dbReference type="InterPro" id="IPR011583">
    <property type="entry name" value="Chitinase_II/V-like_cat"/>
</dbReference>
<dbReference type="Pfam" id="PF00704">
    <property type="entry name" value="Glyco_hydro_18"/>
    <property type="match status" value="2"/>
</dbReference>
<dbReference type="CDD" id="cd02872">
    <property type="entry name" value="GH18_chitolectin_chitotriosidase"/>
    <property type="match status" value="2"/>
</dbReference>
<dbReference type="Gene3D" id="3.20.20.80">
    <property type="entry name" value="Glycosidases"/>
    <property type="match status" value="2"/>
</dbReference>
<gene>
    <name evidence="7" type="ORF">CUNI_LOCUS21019</name>
</gene>
<name>A0A8S4ABN5_9EUPU</name>
<dbReference type="PROSITE" id="PS01095">
    <property type="entry name" value="GH18_1"/>
    <property type="match status" value="2"/>
</dbReference>
<dbReference type="SMART" id="SM00636">
    <property type="entry name" value="Glyco_18"/>
    <property type="match status" value="2"/>
</dbReference>
<dbReference type="InterPro" id="IPR029070">
    <property type="entry name" value="Chitinase_insertion_sf"/>
</dbReference>
<evidence type="ECO:0000313" key="7">
    <source>
        <dbReference type="EMBL" id="CAG5135461.1"/>
    </source>
</evidence>
<dbReference type="SUPFAM" id="SSF54556">
    <property type="entry name" value="Chitinase insertion domain"/>
    <property type="match status" value="2"/>
</dbReference>
<dbReference type="GO" id="GO:0004568">
    <property type="term" value="F:chitinase activity"/>
    <property type="evidence" value="ECO:0007669"/>
    <property type="project" value="TreeGrafter"/>
</dbReference>
<protein>
    <recommendedName>
        <fullName evidence="6">GH18 domain-containing protein</fullName>
    </recommendedName>
</protein>
<keyword evidence="4 5" id="KW-0326">Glycosidase</keyword>
<accession>A0A8S4ABN5</accession>
<evidence type="ECO:0000256" key="1">
    <source>
        <dbReference type="ARBA" id="ARBA00022729"/>
    </source>
</evidence>
<dbReference type="PANTHER" id="PTHR11177:SF317">
    <property type="entry name" value="CHITINASE 12-RELATED"/>
    <property type="match status" value="1"/>
</dbReference>
<reference evidence="7" key="1">
    <citation type="submission" date="2021-04" db="EMBL/GenBank/DDBJ databases">
        <authorList>
            <consortium name="Molecular Ecology Group"/>
        </authorList>
    </citation>
    <scope>NUCLEOTIDE SEQUENCE</scope>
</reference>
<dbReference type="PROSITE" id="PS51910">
    <property type="entry name" value="GH18_2"/>
    <property type="match status" value="2"/>
</dbReference>
<dbReference type="FunFam" id="3.10.50.10:FF:000001">
    <property type="entry name" value="Chitinase 3-like 1"/>
    <property type="match status" value="2"/>
</dbReference>
<keyword evidence="1" id="KW-0732">Signal</keyword>
<evidence type="ECO:0000259" key="6">
    <source>
        <dbReference type="PROSITE" id="PS51910"/>
    </source>
</evidence>
<dbReference type="Gene3D" id="3.10.50.10">
    <property type="match status" value="2"/>
</dbReference>
<evidence type="ECO:0000313" key="8">
    <source>
        <dbReference type="Proteomes" id="UP000678393"/>
    </source>
</evidence>
<dbReference type="InterPro" id="IPR050314">
    <property type="entry name" value="Glycosyl_Hydrlase_18"/>
</dbReference>
<evidence type="ECO:0000256" key="5">
    <source>
        <dbReference type="RuleBase" id="RU000489"/>
    </source>
</evidence>
<dbReference type="InterPro" id="IPR017853">
    <property type="entry name" value="GH"/>
</dbReference>
<dbReference type="InterPro" id="IPR001579">
    <property type="entry name" value="Glyco_hydro_18_chit_AS"/>
</dbReference>
<feature type="domain" description="GH18" evidence="6">
    <location>
        <begin position="2"/>
        <end position="376"/>
    </location>
</feature>
<dbReference type="OrthoDB" id="73875at2759"/>
<keyword evidence="2 5" id="KW-0378">Hydrolase</keyword>
<dbReference type="PANTHER" id="PTHR11177">
    <property type="entry name" value="CHITINASE"/>
    <property type="match status" value="1"/>
</dbReference>
<dbReference type="GO" id="GO:0008061">
    <property type="term" value="F:chitin binding"/>
    <property type="evidence" value="ECO:0007669"/>
    <property type="project" value="InterPro"/>
</dbReference>
<dbReference type="GO" id="GO:0005975">
    <property type="term" value="P:carbohydrate metabolic process"/>
    <property type="evidence" value="ECO:0007669"/>
    <property type="project" value="InterPro"/>
</dbReference>
<dbReference type="FunFam" id="3.20.20.80:FF:000007">
    <property type="entry name" value="Acidic mammalian chitinase"/>
    <property type="match status" value="2"/>
</dbReference>
<dbReference type="GO" id="GO:0005576">
    <property type="term" value="C:extracellular region"/>
    <property type="evidence" value="ECO:0007669"/>
    <property type="project" value="TreeGrafter"/>
</dbReference>
<dbReference type="AlphaFoldDB" id="A0A8S4ABN5"/>
<sequence>AMRCVCYYTNWAQYRPGKGKFLPENINPNLCTHIIYAFAKPEGLDLKPFEHNDDSTEWSEGMYARVIKVKAKNPNVKILLAAGGWNMGSEPFIPLVQTPQSRSVFTKNLIQFLRKRNFDGFDMDWEYPAARGSTPEDKPKFQLLMEEIMRAFKEEGTRTHRTRLMLTVAVGAGKPIIDASYFAVNLSKTVDFISIMTYDFHGSWEKFVGFNSPLFAHPNETEPANQLNVDWAAKYYVSLGVQKADLNIGIATYGRSFTLEDAKRNSILSPATGAGTAGTFTKEAGVMAYYEICDLAAQGGQIVQERSQKNPYIVKDDQWVGYDDVASVTAKACYANKNGYGGILIWAIDFDDFLGRSCNQGQFPLLTAAYNAFIHPTADMYVDFSISPILYLGGFRFVCYYTNWAQYRPGNGKFMPEDIDPELCTHLIYAFAKPVGLDLHPFEHNDDDSPWSEGMYRRVIKIKSKKPGLKVLLAAGGYNMGSEPFIPLVQTEESRLRFSENVLAFLRKRQFDGFDMDWEYPAARGSPSGDKARFQLLMEELKRTFDHEAEATGRQRLLLTVAVPAGKENIDNGYEVQKLANVVDFISIMSYDLHGAWENYLGFNSPLYPYPTENTDQRRLNVDWAARYYVSLGAPKKKLNIGIATYGRSFQLVETFDHSILSPAAGAGRRYPYSREAGIMAYYEICEFIKNESATVVNVPSQGNPYAFKDTHWVGYDDVASVKAKACYAKSNGYGGILFWTLDFDDFNGHFCKQGKYPLLNAAKQEVSSLS</sequence>
<feature type="domain" description="GH18" evidence="6">
    <location>
        <begin position="395"/>
        <end position="770"/>
    </location>
</feature>
<dbReference type="SUPFAM" id="SSF51445">
    <property type="entry name" value="(Trans)glycosidases"/>
    <property type="match status" value="2"/>
</dbReference>
<comment type="caution">
    <text evidence="7">The sequence shown here is derived from an EMBL/GenBank/DDBJ whole genome shotgun (WGS) entry which is preliminary data.</text>
</comment>
<proteinExistence type="predicted"/>
<keyword evidence="3" id="KW-1015">Disulfide bond</keyword>
<evidence type="ECO:0000256" key="3">
    <source>
        <dbReference type="ARBA" id="ARBA00023157"/>
    </source>
</evidence>